<gene>
    <name evidence="1" type="ORF">rCG_63454</name>
</gene>
<dbReference type="Proteomes" id="UP000234681">
    <property type="component" value="Chromosome 6"/>
</dbReference>
<dbReference type="AlphaFoldDB" id="A6HB04"/>
<protein>
    <submittedName>
        <fullName evidence="1">RCG63454</fullName>
    </submittedName>
</protein>
<organism evidence="1 2">
    <name type="scientific">Rattus norvegicus</name>
    <name type="common">Rat</name>
    <dbReference type="NCBI Taxonomy" id="10116"/>
    <lineage>
        <taxon>Eukaryota</taxon>
        <taxon>Metazoa</taxon>
        <taxon>Chordata</taxon>
        <taxon>Craniata</taxon>
        <taxon>Vertebrata</taxon>
        <taxon>Euteleostomi</taxon>
        <taxon>Mammalia</taxon>
        <taxon>Eutheria</taxon>
        <taxon>Euarchontoglires</taxon>
        <taxon>Glires</taxon>
        <taxon>Rodentia</taxon>
        <taxon>Myomorpha</taxon>
        <taxon>Muroidea</taxon>
        <taxon>Muridae</taxon>
        <taxon>Murinae</taxon>
        <taxon>Rattus</taxon>
    </lineage>
</organism>
<accession>A6HB04</accession>
<reference evidence="2" key="1">
    <citation type="submission" date="2005-09" db="EMBL/GenBank/DDBJ databases">
        <authorList>
            <person name="Mural R.J."/>
            <person name="Li P.W."/>
            <person name="Adams M.D."/>
            <person name="Amanatides P.G."/>
            <person name="Baden-Tillson H."/>
            <person name="Barnstead M."/>
            <person name="Chin S.H."/>
            <person name="Dew I."/>
            <person name="Evans C.A."/>
            <person name="Ferriera S."/>
            <person name="Flanigan M."/>
            <person name="Fosler C."/>
            <person name="Glodek A."/>
            <person name="Gu Z."/>
            <person name="Holt R.A."/>
            <person name="Jennings D."/>
            <person name="Kraft C.L."/>
            <person name="Lu F."/>
            <person name="Nguyen T."/>
            <person name="Nusskern D.R."/>
            <person name="Pfannkoch C.M."/>
            <person name="Sitter C."/>
            <person name="Sutton G.G."/>
            <person name="Venter J.C."/>
            <person name="Wang Z."/>
            <person name="Woodage T."/>
            <person name="Zheng X.H."/>
            <person name="Zhong F."/>
        </authorList>
    </citation>
    <scope>NUCLEOTIDE SEQUENCE [LARGE SCALE GENOMIC DNA]</scope>
    <source>
        <strain>BN</strain>
        <strain evidence="2">Sprague-Dawley</strain>
    </source>
</reference>
<evidence type="ECO:0000313" key="1">
    <source>
        <dbReference type="EMBL" id="EDM03209.1"/>
    </source>
</evidence>
<proteinExistence type="predicted"/>
<dbReference type="EMBL" id="CH473947">
    <property type="protein sequence ID" value="EDM03209.1"/>
    <property type="molecule type" value="Genomic_DNA"/>
</dbReference>
<sequence>MNTTRYFWVGKSPSLSLLYS</sequence>
<name>A6HB04_RAT</name>
<evidence type="ECO:0000313" key="2">
    <source>
        <dbReference type="Proteomes" id="UP000234681"/>
    </source>
</evidence>